<evidence type="ECO:0000259" key="5">
    <source>
        <dbReference type="PROSITE" id="PS50045"/>
    </source>
</evidence>
<evidence type="ECO:0000256" key="2">
    <source>
        <dbReference type="ARBA" id="ARBA00022840"/>
    </source>
</evidence>
<dbReference type="Gene3D" id="1.10.8.60">
    <property type="match status" value="1"/>
</dbReference>
<dbReference type="EMBL" id="AP019376">
    <property type="protein sequence ID" value="BBH90974.1"/>
    <property type="molecule type" value="Genomic_DNA"/>
</dbReference>
<dbReference type="GO" id="GO:0006355">
    <property type="term" value="P:regulation of DNA-templated transcription"/>
    <property type="evidence" value="ECO:0007669"/>
    <property type="project" value="InterPro"/>
</dbReference>
<dbReference type="InterPro" id="IPR027417">
    <property type="entry name" value="P-loop_NTPase"/>
</dbReference>
<keyword evidence="3" id="KW-0805">Transcription regulation</keyword>
<evidence type="ECO:0000256" key="1">
    <source>
        <dbReference type="ARBA" id="ARBA00022741"/>
    </source>
</evidence>
<dbReference type="PROSITE" id="PS00676">
    <property type="entry name" value="SIGMA54_INTERACT_2"/>
    <property type="match status" value="1"/>
</dbReference>
<feature type="domain" description="Sigma-54 factor interaction" evidence="5">
    <location>
        <begin position="26"/>
        <end position="255"/>
    </location>
</feature>
<organism evidence="6">
    <name type="scientific">Thermosporothrix sp. COM3</name>
    <dbReference type="NCBI Taxonomy" id="2490863"/>
    <lineage>
        <taxon>Bacteria</taxon>
        <taxon>Bacillati</taxon>
        <taxon>Chloroflexota</taxon>
        <taxon>Ktedonobacteria</taxon>
        <taxon>Ktedonobacterales</taxon>
        <taxon>Thermosporotrichaceae</taxon>
        <taxon>Thermosporothrix</taxon>
    </lineage>
</organism>
<dbReference type="AlphaFoldDB" id="A0A455T0T4"/>
<dbReference type="InterPro" id="IPR025662">
    <property type="entry name" value="Sigma_54_int_dom_ATP-bd_1"/>
</dbReference>
<dbReference type="SUPFAM" id="SSF52540">
    <property type="entry name" value="P-loop containing nucleoside triphosphate hydrolases"/>
    <property type="match status" value="1"/>
</dbReference>
<dbReference type="SUPFAM" id="SSF46689">
    <property type="entry name" value="Homeodomain-like"/>
    <property type="match status" value="1"/>
</dbReference>
<dbReference type="InterPro" id="IPR002078">
    <property type="entry name" value="Sigma_54_int"/>
</dbReference>
<dbReference type="Gene3D" id="1.10.10.60">
    <property type="entry name" value="Homeodomain-like"/>
    <property type="match status" value="1"/>
</dbReference>
<dbReference type="Pfam" id="PF25601">
    <property type="entry name" value="AAA_lid_14"/>
    <property type="match status" value="1"/>
</dbReference>
<dbReference type="PROSITE" id="PS50045">
    <property type="entry name" value="SIGMA54_INTERACT_4"/>
    <property type="match status" value="1"/>
</dbReference>
<dbReference type="GO" id="GO:0043565">
    <property type="term" value="F:sequence-specific DNA binding"/>
    <property type="evidence" value="ECO:0007669"/>
    <property type="project" value="InterPro"/>
</dbReference>
<dbReference type="PRINTS" id="PR01590">
    <property type="entry name" value="HTHFIS"/>
</dbReference>
<keyword evidence="1" id="KW-0547">Nucleotide-binding</keyword>
<keyword evidence="4" id="KW-0804">Transcription</keyword>
<gene>
    <name evidence="6" type="ORF">KTC_57250</name>
</gene>
<keyword evidence="2" id="KW-0067">ATP-binding</keyword>
<dbReference type="SMART" id="SM00382">
    <property type="entry name" value="AAA"/>
    <property type="match status" value="1"/>
</dbReference>
<dbReference type="PROSITE" id="PS00675">
    <property type="entry name" value="SIGMA54_INTERACT_1"/>
    <property type="match status" value="1"/>
</dbReference>
<dbReference type="Pfam" id="PF02954">
    <property type="entry name" value="HTH_8"/>
    <property type="match status" value="1"/>
</dbReference>
<dbReference type="FunFam" id="3.40.50.300:FF:000006">
    <property type="entry name" value="DNA-binding transcriptional regulator NtrC"/>
    <property type="match status" value="1"/>
</dbReference>
<name>A0A455T0T4_9CHLR</name>
<dbReference type="Pfam" id="PF00158">
    <property type="entry name" value="Sigma54_activat"/>
    <property type="match status" value="1"/>
</dbReference>
<dbReference type="PANTHER" id="PTHR32071:SF113">
    <property type="entry name" value="ALGINATE BIOSYNTHESIS TRANSCRIPTIONAL REGULATORY PROTEIN ALGB"/>
    <property type="match status" value="1"/>
</dbReference>
<accession>A0A455T0T4</accession>
<protein>
    <recommendedName>
        <fullName evidence="5">Sigma-54 factor interaction domain-containing protein</fullName>
    </recommendedName>
</protein>
<dbReference type="GO" id="GO:0005524">
    <property type="term" value="F:ATP binding"/>
    <property type="evidence" value="ECO:0007669"/>
    <property type="project" value="UniProtKB-KW"/>
</dbReference>
<dbReference type="InterPro" id="IPR025943">
    <property type="entry name" value="Sigma_54_int_dom_ATP-bd_2"/>
</dbReference>
<dbReference type="InterPro" id="IPR058031">
    <property type="entry name" value="AAA_lid_NorR"/>
</dbReference>
<evidence type="ECO:0000256" key="3">
    <source>
        <dbReference type="ARBA" id="ARBA00023015"/>
    </source>
</evidence>
<reference evidence="6" key="1">
    <citation type="submission" date="2018-12" db="EMBL/GenBank/DDBJ databases">
        <title>Novel natural products biosynthetic potential of the class Ktedonobacteria.</title>
        <authorList>
            <person name="Zheng Y."/>
            <person name="Saitou A."/>
            <person name="Wang C.M."/>
            <person name="Toyoda A."/>
            <person name="Minakuchi Y."/>
            <person name="Sekiguchi Y."/>
            <person name="Ueda K."/>
            <person name="Takano H."/>
            <person name="Sakai Y."/>
            <person name="Yokota A."/>
            <person name="Yabe S."/>
        </authorList>
    </citation>
    <scope>NUCLEOTIDE SEQUENCE</scope>
    <source>
        <strain evidence="6">COM3</strain>
    </source>
</reference>
<dbReference type="PANTHER" id="PTHR32071">
    <property type="entry name" value="TRANSCRIPTIONAL REGULATORY PROTEIN"/>
    <property type="match status" value="1"/>
</dbReference>
<dbReference type="InterPro" id="IPR002197">
    <property type="entry name" value="HTH_Fis"/>
</dbReference>
<proteinExistence type="predicted"/>
<dbReference type="Gene3D" id="3.40.50.300">
    <property type="entry name" value="P-loop containing nucleotide triphosphate hydrolases"/>
    <property type="match status" value="1"/>
</dbReference>
<dbReference type="InterPro" id="IPR003593">
    <property type="entry name" value="AAA+_ATPase"/>
</dbReference>
<dbReference type="InterPro" id="IPR009057">
    <property type="entry name" value="Homeodomain-like_sf"/>
</dbReference>
<evidence type="ECO:0000313" key="6">
    <source>
        <dbReference type="EMBL" id="BBH90974.1"/>
    </source>
</evidence>
<dbReference type="CDD" id="cd00009">
    <property type="entry name" value="AAA"/>
    <property type="match status" value="1"/>
</dbReference>
<sequence length="346" mass="39021">MKGRVMPFCRTSTDNTAQDAKLAEMLVAHSPAMQNVVKLIWQVAQYPSTTVLLQGESGTGKDVVARAIHELSSRATYQFVDINCAAIPDTLLETELFGVEAGAFTDAKVSREGYLLRADGGTLFLDEIGSMPLVLQAKLLRFLETRSFRRVGSTKEIHVDLRVISATNVDLQSAVAHRTFRDDLFYRLKVITIYLPPLRERPEDIVPLVEHFLQLHSNGSEEPLQISDDALELLQQYHWPGNVRELRSVIQRGQILCDENIIRPKDLPESVRLAGRNVGQRLDELKEQLHLPPEGLDLRAFLSSIEQKFIHEALEACNGNQVRAAALLGISRDQLRYRLPPRKRDQ</sequence>
<evidence type="ECO:0000256" key="4">
    <source>
        <dbReference type="ARBA" id="ARBA00023163"/>
    </source>
</evidence>